<keyword evidence="2 3" id="KW-0378">Hydrolase</keyword>
<evidence type="ECO:0000313" key="6">
    <source>
        <dbReference type="Proteomes" id="UP000266568"/>
    </source>
</evidence>
<evidence type="ECO:0000256" key="2">
    <source>
        <dbReference type="ARBA" id="ARBA00022801"/>
    </source>
</evidence>
<evidence type="ECO:0000256" key="3">
    <source>
        <dbReference type="PROSITE-ProRule" id="PRU01106"/>
    </source>
</evidence>
<reference evidence="5 6" key="1">
    <citation type="submission" date="2018-08" db="EMBL/GenBank/DDBJ databases">
        <title>Genomic Encyclopedia of Type Strains, Phase IV (KMG-IV): sequencing the most valuable type-strain genomes for metagenomic binning, comparative biology and taxonomic classification.</title>
        <authorList>
            <person name="Goeker M."/>
        </authorList>
    </citation>
    <scope>NUCLEOTIDE SEQUENCE [LARGE SCALE GENOMIC DNA]</scope>
    <source>
        <strain evidence="5 6">DSM 25527</strain>
    </source>
</reference>
<dbReference type="InterPro" id="IPR033120">
    <property type="entry name" value="HOTDOG_ACOT"/>
</dbReference>
<dbReference type="GO" id="GO:0006637">
    <property type="term" value="P:acyl-CoA metabolic process"/>
    <property type="evidence" value="ECO:0007669"/>
    <property type="project" value="TreeGrafter"/>
</dbReference>
<dbReference type="InterPro" id="IPR040170">
    <property type="entry name" value="Cytosol_ACT"/>
</dbReference>
<dbReference type="AlphaFoldDB" id="A0A397NDI3"/>
<protein>
    <submittedName>
        <fullName evidence="5">Acyl-CoA thioesterase YciA</fullName>
    </submittedName>
</protein>
<dbReference type="PANTHER" id="PTHR11049">
    <property type="entry name" value="ACYL COENZYME A THIOESTER HYDROLASE"/>
    <property type="match status" value="1"/>
</dbReference>
<organism evidence="5 6">
    <name type="scientific">Hephaestia caeni</name>
    <dbReference type="NCBI Taxonomy" id="645617"/>
    <lineage>
        <taxon>Bacteria</taxon>
        <taxon>Pseudomonadati</taxon>
        <taxon>Pseudomonadota</taxon>
        <taxon>Alphaproteobacteria</taxon>
        <taxon>Sphingomonadales</taxon>
        <taxon>Sphingomonadaceae</taxon>
        <taxon>Hephaestia</taxon>
    </lineage>
</organism>
<dbReference type="GO" id="GO:0052816">
    <property type="term" value="F:long-chain fatty acyl-CoA hydrolase activity"/>
    <property type="evidence" value="ECO:0007669"/>
    <property type="project" value="TreeGrafter"/>
</dbReference>
<gene>
    <name evidence="5" type="ORF">DFR49_4286</name>
</gene>
<dbReference type="CDD" id="cd03442">
    <property type="entry name" value="BFIT_BACH"/>
    <property type="match status" value="1"/>
</dbReference>
<dbReference type="GO" id="GO:0009062">
    <property type="term" value="P:fatty acid catabolic process"/>
    <property type="evidence" value="ECO:0007669"/>
    <property type="project" value="TreeGrafter"/>
</dbReference>
<dbReference type="Pfam" id="PF03061">
    <property type="entry name" value="4HBT"/>
    <property type="match status" value="1"/>
</dbReference>
<dbReference type="RefSeq" id="WP_119037643.1">
    <property type="nucleotide sequence ID" value="NZ_QXDC01000006.1"/>
</dbReference>
<dbReference type="PROSITE" id="PS51770">
    <property type="entry name" value="HOTDOG_ACOT"/>
    <property type="match status" value="1"/>
</dbReference>
<proteinExistence type="inferred from homology"/>
<evidence type="ECO:0000256" key="1">
    <source>
        <dbReference type="ARBA" id="ARBA00010458"/>
    </source>
</evidence>
<sequence>MGDDEVMPTVAPAIRITAMPADANPYGDIFGGWLMGHMDMAAGVVASRHSKGRAVTVAVEGMKFHHPVFVGDDVSVFAHLVSVGTTSMTIDVEAWRRARHSEDTHKVTQAKFVFVAIDEERHPRRVPPMENAA</sequence>
<evidence type="ECO:0000313" key="5">
    <source>
        <dbReference type="EMBL" id="RIA35506.1"/>
    </source>
</evidence>
<accession>A0A397NDI3</accession>
<dbReference type="InterPro" id="IPR029069">
    <property type="entry name" value="HotDog_dom_sf"/>
</dbReference>
<comment type="similarity">
    <text evidence="1">Belongs to the acyl coenzyme A hydrolase family.</text>
</comment>
<dbReference type="PANTHER" id="PTHR11049:SF5">
    <property type="entry name" value="ACYL-COA THIOESTER HYDROLASE YCIA"/>
    <property type="match status" value="1"/>
</dbReference>
<dbReference type="SUPFAM" id="SSF54637">
    <property type="entry name" value="Thioesterase/thiol ester dehydrase-isomerase"/>
    <property type="match status" value="1"/>
</dbReference>
<dbReference type="Gene3D" id="3.10.129.10">
    <property type="entry name" value="Hotdog Thioesterase"/>
    <property type="match status" value="1"/>
</dbReference>
<name>A0A397NDI3_9SPHN</name>
<comment type="caution">
    <text evidence="5">The sequence shown here is derived from an EMBL/GenBank/DDBJ whole genome shotgun (WGS) entry which is preliminary data.</text>
</comment>
<feature type="domain" description="HotDog ACOT-type" evidence="4">
    <location>
        <begin position="8"/>
        <end position="120"/>
    </location>
</feature>
<dbReference type="Proteomes" id="UP000266568">
    <property type="component" value="Unassembled WGS sequence"/>
</dbReference>
<dbReference type="EMBL" id="QXDC01000006">
    <property type="protein sequence ID" value="RIA35506.1"/>
    <property type="molecule type" value="Genomic_DNA"/>
</dbReference>
<dbReference type="OrthoDB" id="9801856at2"/>
<keyword evidence="6" id="KW-1185">Reference proteome</keyword>
<evidence type="ECO:0000259" key="4">
    <source>
        <dbReference type="PROSITE" id="PS51770"/>
    </source>
</evidence>
<dbReference type="InterPro" id="IPR006683">
    <property type="entry name" value="Thioestr_dom"/>
</dbReference>
<dbReference type="GO" id="GO:0005829">
    <property type="term" value="C:cytosol"/>
    <property type="evidence" value="ECO:0007669"/>
    <property type="project" value="TreeGrafter"/>
</dbReference>